<dbReference type="EMBL" id="UGYN01000002">
    <property type="protein sequence ID" value="SUI44165.1"/>
    <property type="molecule type" value="Genomic_DNA"/>
</dbReference>
<protein>
    <submittedName>
        <fullName evidence="1">Uncharacterized protein</fullName>
    </submittedName>
</protein>
<accession>A0A379YG77</accession>
<name>A0A379YG77_9GAMM</name>
<gene>
    <name evidence="1" type="ORF">NCTC11544_00314</name>
</gene>
<organism evidence="1 2">
    <name type="scientific">Serratia quinivorans</name>
    <dbReference type="NCBI Taxonomy" id="137545"/>
    <lineage>
        <taxon>Bacteria</taxon>
        <taxon>Pseudomonadati</taxon>
        <taxon>Pseudomonadota</taxon>
        <taxon>Gammaproteobacteria</taxon>
        <taxon>Enterobacterales</taxon>
        <taxon>Yersiniaceae</taxon>
        <taxon>Serratia</taxon>
    </lineage>
</organism>
<sequence>MIQQRELSMDDGIWMNFTRENYRRNVRHFRGGSEGNMKITSRQLAALIQGKNLSSAEIYLLVDERHPENTVSRATMLVRLHAMLRSPSVEMVKTGQGSKARFLLISASERFLELSDINSRSDDKETTADTTLWHFHPTELHYCQLHKMFDQALSRVQDRD</sequence>
<evidence type="ECO:0000313" key="1">
    <source>
        <dbReference type="EMBL" id="SUI44165.1"/>
    </source>
</evidence>
<reference evidence="1 2" key="1">
    <citation type="submission" date="2018-06" db="EMBL/GenBank/DDBJ databases">
        <authorList>
            <consortium name="Pathogen Informatics"/>
            <person name="Doyle S."/>
        </authorList>
    </citation>
    <scope>NUCLEOTIDE SEQUENCE [LARGE SCALE GENOMIC DNA]</scope>
    <source>
        <strain evidence="1 2">NCTC11544</strain>
    </source>
</reference>
<dbReference type="Proteomes" id="UP000255529">
    <property type="component" value="Unassembled WGS sequence"/>
</dbReference>
<dbReference type="AlphaFoldDB" id="A0A379YG77"/>
<proteinExistence type="predicted"/>
<evidence type="ECO:0000313" key="2">
    <source>
        <dbReference type="Proteomes" id="UP000255529"/>
    </source>
</evidence>